<dbReference type="InterPro" id="IPR013525">
    <property type="entry name" value="ABC2_TM"/>
</dbReference>
<name>A0A8R1UR32_PRIPA</name>
<reference evidence="11" key="2">
    <citation type="submission" date="2022-06" db="UniProtKB">
        <authorList>
            <consortium name="EnsemblMetazoa"/>
        </authorList>
    </citation>
    <scope>IDENTIFICATION</scope>
    <source>
        <strain evidence="11">PS312</strain>
    </source>
</reference>
<dbReference type="InterPro" id="IPR003439">
    <property type="entry name" value="ABC_transporter-like_ATP-bd"/>
</dbReference>
<dbReference type="PROSITE" id="PS00211">
    <property type="entry name" value="ABC_TRANSPORTER_1"/>
    <property type="match status" value="1"/>
</dbReference>
<evidence type="ECO:0000313" key="12">
    <source>
        <dbReference type="Proteomes" id="UP000005239"/>
    </source>
</evidence>
<proteinExistence type="inferred from homology"/>
<evidence type="ECO:0000256" key="4">
    <source>
        <dbReference type="ARBA" id="ARBA00022692"/>
    </source>
</evidence>
<dbReference type="OrthoDB" id="66620at2759"/>
<sequence length="612" mass="67154">MLEGETQSLLLTEPSDYGGTCSLNESILESVDPITLSWKNLQVNVTKSNRQLLNNVSGIARPGELMALMGASGAGKTTLLNTLVQRNLNGLSVEGEVLVNGNEMGRRITAVSGYAQQEELFVGTLTVREYLSIQARLRVCGSEERRERRVSIVLRQLGLLKCQHTRIGVMGIKKGISGGEARRLTFACELLSNPPVLFCDEPTTGLDSYMAESVVNVLSRIAHSGRTVLCTIHQPASQLYALFDSVVFLAGGRTAFLGSPQQSIRFFESAGHPCPHDYNPADMIIHTLAVIPNEEVVCRERIDAICAHFTAGEAGKILETELKSIEVGEVPTGREAVPIITQMGALFHRAALDNWRNPSLYKAKLIQKIIMGLFIGLLYLNTPLSSIGISNINGALFYIVAELTYSTLFGIITFLPQDYPLVVREYHDGLYSVFSYFVSKSLSYVPLFTLDGLVMVLICYWMVGFSSSISQVLAAILICLLIEQSSSAFGVMLSTISPSYAVAVSLGGPLLTLLSLTGGLYANVGALPAYISWIQYLSWFRYGFEALAINQWSAVNGLNSTQWGDQARDEVLSSYSFSASNLWIDQILMFSFILLFYLIGFLGLAFRVKRSR</sequence>
<feature type="domain" description="ABC transporter" evidence="10">
    <location>
        <begin position="36"/>
        <end position="276"/>
    </location>
</feature>
<dbReference type="PANTHER" id="PTHR48041">
    <property type="entry name" value="ABC TRANSPORTER G FAMILY MEMBER 28"/>
    <property type="match status" value="1"/>
</dbReference>
<evidence type="ECO:0000313" key="11">
    <source>
        <dbReference type="EnsemblMetazoa" id="PPA38569.1"/>
    </source>
</evidence>
<dbReference type="AlphaFoldDB" id="A0A8R1UR32"/>
<keyword evidence="12" id="KW-1185">Reference proteome</keyword>
<evidence type="ECO:0000256" key="9">
    <source>
        <dbReference type="SAM" id="Phobius"/>
    </source>
</evidence>
<evidence type="ECO:0000256" key="3">
    <source>
        <dbReference type="ARBA" id="ARBA00022448"/>
    </source>
</evidence>
<keyword evidence="5" id="KW-0547">Nucleotide-binding</keyword>
<evidence type="ECO:0000259" key="10">
    <source>
        <dbReference type="PROSITE" id="PS50893"/>
    </source>
</evidence>
<dbReference type="InterPro" id="IPR017871">
    <property type="entry name" value="ABC_transporter-like_CS"/>
</dbReference>
<dbReference type="Pfam" id="PF01061">
    <property type="entry name" value="ABC2_membrane"/>
    <property type="match status" value="1"/>
</dbReference>
<dbReference type="GO" id="GO:0005886">
    <property type="term" value="C:plasma membrane"/>
    <property type="evidence" value="ECO:0000318"/>
    <property type="project" value="GO_Central"/>
</dbReference>
<feature type="transmembrane region" description="Helical" evidence="9">
    <location>
        <begin position="587"/>
        <end position="606"/>
    </location>
</feature>
<evidence type="ECO:0000256" key="5">
    <source>
        <dbReference type="ARBA" id="ARBA00022741"/>
    </source>
</evidence>
<reference evidence="12" key="1">
    <citation type="journal article" date="2008" name="Nat. Genet.">
        <title>The Pristionchus pacificus genome provides a unique perspective on nematode lifestyle and parasitism.</title>
        <authorList>
            <person name="Dieterich C."/>
            <person name="Clifton S.W."/>
            <person name="Schuster L.N."/>
            <person name="Chinwalla A."/>
            <person name="Delehaunty K."/>
            <person name="Dinkelacker I."/>
            <person name="Fulton L."/>
            <person name="Fulton R."/>
            <person name="Godfrey J."/>
            <person name="Minx P."/>
            <person name="Mitreva M."/>
            <person name="Roeseler W."/>
            <person name="Tian H."/>
            <person name="Witte H."/>
            <person name="Yang S.P."/>
            <person name="Wilson R.K."/>
            <person name="Sommer R.J."/>
        </authorList>
    </citation>
    <scope>NUCLEOTIDE SEQUENCE [LARGE SCALE GENOMIC DNA]</scope>
    <source>
        <strain evidence="12">PS312</strain>
    </source>
</reference>
<dbReference type="Gene3D" id="3.40.50.300">
    <property type="entry name" value="P-loop containing nucleotide triphosphate hydrolases"/>
    <property type="match status" value="1"/>
</dbReference>
<evidence type="ECO:0000256" key="7">
    <source>
        <dbReference type="ARBA" id="ARBA00022989"/>
    </source>
</evidence>
<dbReference type="SMART" id="SM00382">
    <property type="entry name" value="AAA"/>
    <property type="match status" value="1"/>
</dbReference>
<dbReference type="InterPro" id="IPR050352">
    <property type="entry name" value="ABCG_transporters"/>
</dbReference>
<dbReference type="Proteomes" id="UP000005239">
    <property type="component" value="Unassembled WGS sequence"/>
</dbReference>
<keyword evidence="4 9" id="KW-0812">Transmembrane</keyword>
<dbReference type="SUPFAM" id="SSF52540">
    <property type="entry name" value="P-loop containing nucleoside triphosphate hydrolases"/>
    <property type="match status" value="1"/>
</dbReference>
<dbReference type="InterPro" id="IPR027417">
    <property type="entry name" value="P-loop_NTPase"/>
</dbReference>
<dbReference type="GO" id="GO:0140359">
    <property type="term" value="F:ABC-type transporter activity"/>
    <property type="evidence" value="ECO:0007669"/>
    <property type="project" value="InterPro"/>
</dbReference>
<keyword evidence="7 9" id="KW-1133">Transmembrane helix</keyword>
<evidence type="ECO:0000256" key="6">
    <source>
        <dbReference type="ARBA" id="ARBA00022840"/>
    </source>
</evidence>
<dbReference type="CDD" id="cd03213">
    <property type="entry name" value="ABCG_EPDR"/>
    <property type="match status" value="1"/>
</dbReference>
<dbReference type="GO" id="GO:0055085">
    <property type="term" value="P:transmembrane transport"/>
    <property type="evidence" value="ECO:0000318"/>
    <property type="project" value="GO_Central"/>
</dbReference>
<dbReference type="Pfam" id="PF19055">
    <property type="entry name" value="ABC2_membrane_7"/>
    <property type="match status" value="1"/>
</dbReference>
<dbReference type="FunFam" id="3.40.50.300:FF:001480">
    <property type="entry name" value="ABC transporter"/>
    <property type="match status" value="1"/>
</dbReference>
<dbReference type="Pfam" id="PF00005">
    <property type="entry name" value="ABC_tran"/>
    <property type="match status" value="1"/>
</dbReference>
<dbReference type="GO" id="GO:0016887">
    <property type="term" value="F:ATP hydrolysis activity"/>
    <property type="evidence" value="ECO:0007669"/>
    <property type="project" value="InterPro"/>
</dbReference>
<dbReference type="GO" id="GO:0042626">
    <property type="term" value="F:ATPase-coupled transmembrane transporter activity"/>
    <property type="evidence" value="ECO:0000318"/>
    <property type="project" value="GO_Central"/>
</dbReference>
<dbReference type="GO" id="GO:0005524">
    <property type="term" value="F:ATP binding"/>
    <property type="evidence" value="ECO:0007669"/>
    <property type="project" value="UniProtKB-KW"/>
</dbReference>
<comment type="subcellular location">
    <subcellularLocation>
        <location evidence="1">Membrane</location>
        <topology evidence="1">Multi-pass membrane protein</topology>
    </subcellularLocation>
</comment>
<protein>
    <recommendedName>
        <fullName evidence="10">ABC transporter domain-containing protein</fullName>
    </recommendedName>
</protein>
<feature type="transmembrane region" description="Helical" evidence="9">
    <location>
        <begin position="500"/>
        <end position="522"/>
    </location>
</feature>
<dbReference type="PROSITE" id="PS50893">
    <property type="entry name" value="ABC_TRANSPORTER_2"/>
    <property type="match status" value="1"/>
</dbReference>
<keyword evidence="8 9" id="KW-0472">Membrane</keyword>
<keyword evidence="6" id="KW-0067">ATP-binding</keyword>
<evidence type="ECO:0000256" key="1">
    <source>
        <dbReference type="ARBA" id="ARBA00004141"/>
    </source>
</evidence>
<feature type="transmembrane region" description="Helical" evidence="9">
    <location>
        <begin position="469"/>
        <end position="493"/>
    </location>
</feature>
<dbReference type="InterPro" id="IPR043926">
    <property type="entry name" value="ABCG_dom"/>
</dbReference>
<evidence type="ECO:0000256" key="2">
    <source>
        <dbReference type="ARBA" id="ARBA00005814"/>
    </source>
</evidence>
<dbReference type="InterPro" id="IPR003593">
    <property type="entry name" value="AAA+_ATPase"/>
</dbReference>
<dbReference type="PANTHER" id="PTHR48041:SF84">
    <property type="entry name" value="ABC TRANSPORTER DOMAIN-CONTAINING PROTEIN"/>
    <property type="match status" value="1"/>
</dbReference>
<evidence type="ECO:0000256" key="8">
    <source>
        <dbReference type="ARBA" id="ARBA00023136"/>
    </source>
</evidence>
<feature type="transmembrane region" description="Helical" evidence="9">
    <location>
        <begin position="395"/>
        <end position="415"/>
    </location>
</feature>
<dbReference type="EnsemblMetazoa" id="PPA38569.1">
    <property type="protein sequence ID" value="PPA38569.1"/>
    <property type="gene ID" value="WBGene00276938"/>
</dbReference>
<keyword evidence="3" id="KW-0813">Transport</keyword>
<organism evidence="11 12">
    <name type="scientific">Pristionchus pacificus</name>
    <name type="common">Parasitic nematode worm</name>
    <dbReference type="NCBI Taxonomy" id="54126"/>
    <lineage>
        <taxon>Eukaryota</taxon>
        <taxon>Metazoa</taxon>
        <taxon>Ecdysozoa</taxon>
        <taxon>Nematoda</taxon>
        <taxon>Chromadorea</taxon>
        <taxon>Rhabditida</taxon>
        <taxon>Rhabditina</taxon>
        <taxon>Diplogasteromorpha</taxon>
        <taxon>Diplogasteroidea</taxon>
        <taxon>Neodiplogasteridae</taxon>
        <taxon>Pristionchus</taxon>
    </lineage>
</organism>
<gene>
    <name evidence="11" type="primary">WBGene00276938</name>
</gene>
<comment type="similarity">
    <text evidence="2">Belongs to the ABC transporter superfamily. ABCG family. Eye pigment precursor importer (TC 3.A.1.204) subfamily.</text>
</comment>
<feature type="transmembrane region" description="Helical" evidence="9">
    <location>
        <begin position="444"/>
        <end position="463"/>
    </location>
</feature>
<feature type="transmembrane region" description="Helical" evidence="9">
    <location>
        <begin position="369"/>
        <end position="389"/>
    </location>
</feature>
<accession>A0A8R1UR32</accession>